<dbReference type="EMBL" id="CP159373">
    <property type="protein sequence ID" value="XCN71782.1"/>
    <property type="molecule type" value="Genomic_DNA"/>
</dbReference>
<dbReference type="SUPFAM" id="SSF57938">
    <property type="entry name" value="DnaJ/Hsp40 cysteine-rich domain"/>
    <property type="match status" value="1"/>
</dbReference>
<sequence length="61" mass="6556">MGTEEHPPCPTCGGSGQINFFKGESRFLLSAEECPVCCGFGYVQEELEEPEGKSDKLDGKG</sequence>
<protein>
    <submittedName>
        <fullName evidence="1">Uncharacterized protein</fullName>
    </submittedName>
</protein>
<dbReference type="AlphaFoldDB" id="A0AAU8LRK9"/>
<accession>A0AAU8LRK9</accession>
<gene>
    <name evidence="1" type="ORF">Q3M24_15900</name>
</gene>
<dbReference type="KEGG" id="eaj:Q3M24_15900"/>
<evidence type="ECO:0000313" key="1">
    <source>
        <dbReference type="EMBL" id="XCN71782.1"/>
    </source>
</evidence>
<reference evidence="1" key="1">
    <citation type="journal article" date="2024" name="Syst. Appl. Microbiol.">
        <title>First single-strain enrichments of Electrothrix cable bacteria, description of E. aestuarii sp. nov. and E. rattekaaiensis sp. nov., and proposal of a cable bacteria taxonomy following the rules of the SeqCode.</title>
        <authorList>
            <person name="Plum-Jensen L.E."/>
            <person name="Schramm A."/>
            <person name="Marshall I.P.G."/>
        </authorList>
    </citation>
    <scope>NUCLEOTIDE SEQUENCE</scope>
    <source>
        <strain evidence="1">Rat1</strain>
    </source>
</reference>
<proteinExistence type="predicted"/>
<reference evidence="1" key="2">
    <citation type="submission" date="2024-06" db="EMBL/GenBank/DDBJ databases">
        <authorList>
            <person name="Plum-Jensen L.E."/>
            <person name="Schramm A."/>
            <person name="Marshall I.P.G."/>
        </authorList>
    </citation>
    <scope>NUCLEOTIDE SEQUENCE</scope>
    <source>
        <strain evidence="1">Rat1</strain>
    </source>
</reference>
<dbReference type="Gene3D" id="6.20.20.10">
    <property type="match status" value="1"/>
</dbReference>
<organism evidence="1">
    <name type="scientific">Candidatus Electrothrix aestuarii</name>
    <dbReference type="NCBI Taxonomy" id="3062594"/>
    <lineage>
        <taxon>Bacteria</taxon>
        <taxon>Pseudomonadati</taxon>
        <taxon>Thermodesulfobacteriota</taxon>
        <taxon>Desulfobulbia</taxon>
        <taxon>Desulfobulbales</taxon>
        <taxon>Desulfobulbaceae</taxon>
        <taxon>Candidatus Electrothrix</taxon>
    </lineage>
</organism>
<dbReference type="InterPro" id="IPR036410">
    <property type="entry name" value="HSP_DnaJ_Cys-rich_dom_sf"/>
</dbReference>
<name>A0AAU8LRK9_9BACT</name>